<evidence type="ECO:0000313" key="2">
    <source>
        <dbReference type="EMBL" id="KAK3937309.1"/>
    </source>
</evidence>
<feature type="region of interest" description="Disordered" evidence="1">
    <location>
        <begin position="35"/>
        <end position="58"/>
    </location>
</feature>
<evidence type="ECO:0000313" key="3">
    <source>
        <dbReference type="Proteomes" id="UP001303473"/>
    </source>
</evidence>
<dbReference type="Proteomes" id="UP001303473">
    <property type="component" value="Unassembled WGS sequence"/>
</dbReference>
<protein>
    <recommendedName>
        <fullName evidence="4">CCHC-type domain-containing protein</fullName>
    </recommendedName>
</protein>
<dbReference type="InterPro" id="IPR036875">
    <property type="entry name" value="Znf_CCHC_sf"/>
</dbReference>
<dbReference type="EMBL" id="MU853857">
    <property type="protein sequence ID" value="KAK3937309.1"/>
    <property type="molecule type" value="Genomic_DNA"/>
</dbReference>
<evidence type="ECO:0008006" key="4">
    <source>
        <dbReference type="Google" id="ProtNLM"/>
    </source>
</evidence>
<accession>A0AAN6S1R7</accession>
<keyword evidence="3" id="KW-1185">Reference proteome</keyword>
<gene>
    <name evidence="2" type="ORF">QBC46DRAFT_267794</name>
</gene>
<dbReference type="AlphaFoldDB" id="A0AAN6S1R7"/>
<evidence type="ECO:0000256" key="1">
    <source>
        <dbReference type="SAM" id="MobiDB-lite"/>
    </source>
</evidence>
<feature type="compositionally biased region" description="Acidic residues" evidence="1">
    <location>
        <begin position="49"/>
        <end position="58"/>
    </location>
</feature>
<proteinExistence type="predicted"/>
<comment type="caution">
    <text evidence="2">The sequence shown here is derived from an EMBL/GenBank/DDBJ whole genome shotgun (WGS) entry which is preliminary data.</text>
</comment>
<name>A0AAN6S1R7_9PEZI</name>
<dbReference type="GO" id="GO:0008270">
    <property type="term" value="F:zinc ion binding"/>
    <property type="evidence" value="ECO:0007669"/>
    <property type="project" value="InterPro"/>
</dbReference>
<dbReference type="SUPFAM" id="SSF57756">
    <property type="entry name" value="Retrovirus zinc finger-like domains"/>
    <property type="match status" value="1"/>
</dbReference>
<reference evidence="3" key="1">
    <citation type="journal article" date="2023" name="Mol. Phylogenet. Evol.">
        <title>Genome-scale phylogeny and comparative genomics of the fungal order Sordariales.</title>
        <authorList>
            <person name="Hensen N."/>
            <person name="Bonometti L."/>
            <person name="Westerberg I."/>
            <person name="Brannstrom I.O."/>
            <person name="Guillou S."/>
            <person name="Cros-Aarteil S."/>
            <person name="Calhoun S."/>
            <person name="Haridas S."/>
            <person name="Kuo A."/>
            <person name="Mondo S."/>
            <person name="Pangilinan J."/>
            <person name="Riley R."/>
            <person name="LaButti K."/>
            <person name="Andreopoulos B."/>
            <person name="Lipzen A."/>
            <person name="Chen C."/>
            <person name="Yan M."/>
            <person name="Daum C."/>
            <person name="Ng V."/>
            <person name="Clum A."/>
            <person name="Steindorff A."/>
            <person name="Ohm R.A."/>
            <person name="Martin F."/>
            <person name="Silar P."/>
            <person name="Natvig D.O."/>
            <person name="Lalanne C."/>
            <person name="Gautier V."/>
            <person name="Ament-Velasquez S.L."/>
            <person name="Kruys A."/>
            <person name="Hutchinson M.I."/>
            <person name="Powell A.J."/>
            <person name="Barry K."/>
            <person name="Miller A.N."/>
            <person name="Grigoriev I.V."/>
            <person name="Debuchy R."/>
            <person name="Gladieux P."/>
            <person name="Hiltunen Thoren M."/>
            <person name="Johannesson H."/>
        </authorList>
    </citation>
    <scope>NUCLEOTIDE SEQUENCE [LARGE SCALE GENOMIC DNA]</scope>
    <source>
        <strain evidence="3">CBS 340.73</strain>
    </source>
</reference>
<feature type="non-terminal residue" evidence="2">
    <location>
        <position position="1"/>
    </location>
</feature>
<dbReference type="GO" id="GO:0003676">
    <property type="term" value="F:nucleic acid binding"/>
    <property type="evidence" value="ECO:0007669"/>
    <property type="project" value="InterPro"/>
</dbReference>
<organism evidence="2 3">
    <name type="scientific">Diplogelasinospora grovesii</name>
    <dbReference type="NCBI Taxonomy" id="303347"/>
    <lineage>
        <taxon>Eukaryota</taxon>
        <taxon>Fungi</taxon>
        <taxon>Dikarya</taxon>
        <taxon>Ascomycota</taxon>
        <taxon>Pezizomycotina</taxon>
        <taxon>Sordariomycetes</taxon>
        <taxon>Sordariomycetidae</taxon>
        <taxon>Sordariales</taxon>
        <taxon>Diplogelasinosporaceae</taxon>
        <taxon>Diplogelasinospora</taxon>
    </lineage>
</organism>
<sequence length="58" mass="6697">RRKWRKEGRCIRCGSSDHWSRTCLSPKKVKINTVAFAQGGERSTRSGDNDYDYSSEDD</sequence>
<dbReference type="Gene3D" id="4.10.60.10">
    <property type="entry name" value="Zinc finger, CCHC-type"/>
    <property type="match status" value="1"/>
</dbReference>